<feature type="compositionally biased region" description="Low complexity" evidence="1">
    <location>
        <begin position="1521"/>
        <end position="1530"/>
    </location>
</feature>
<evidence type="ECO:0000256" key="1">
    <source>
        <dbReference type="SAM" id="MobiDB-lite"/>
    </source>
</evidence>
<feature type="compositionally biased region" description="Low complexity" evidence="1">
    <location>
        <begin position="1263"/>
        <end position="1314"/>
    </location>
</feature>
<evidence type="ECO:0000313" key="2">
    <source>
        <dbReference type="EMBL" id="SPO39576.1"/>
    </source>
</evidence>
<name>A0A5C3F6D4_9BASI</name>
<feature type="compositionally biased region" description="Low complexity" evidence="1">
    <location>
        <begin position="135"/>
        <end position="150"/>
    </location>
</feature>
<feature type="compositionally biased region" description="Low complexity" evidence="1">
    <location>
        <begin position="1112"/>
        <end position="1137"/>
    </location>
</feature>
<protein>
    <submittedName>
        <fullName evidence="2">Uncharacterized protein</fullName>
    </submittedName>
</protein>
<feature type="region of interest" description="Disordered" evidence="1">
    <location>
        <begin position="1476"/>
        <end position="1653"/>
    </location>
</feature>
<feature type="compositionally biased region" description="Acidic residues" evidence="1">
    <location>
        <begin position="652"/>
        <end position="678"/>
    </location>
</feature>
<feature type="compositionally biased region" description="Low complexity" evidence="1">
    <location>
        <begin position="759"/>
        <end position="771"/>
    </location>
</feature>
<keyword evidence="3" id="KW-1185">Reference proteome</keyword>
<feature type="compositionally biased region" description="Polar residues" evidence="1">
    <location>
        <begin position="857"/>
        <end position="867"/>
    </location>
</feature>
<feature type="region of interest" description="Disordered" evidence="1">
    <location>
        <begin position="200"/>
        <end position="341"/>
    </location>
</feature>
<dbReference type="Proteomes" id="UP000323386">
    <property type="component" value="Unassembled WGS sequence"/>
</dbReference>
<feature type="compositionally biased region" description="Low complexity" evidence="1">
    <location>
        <begin position="207"/>
        <end position="235"/>
    </location>
</feature>
<dbReference type="OrthoDB" id="185618at2759"/>
<feature type="compositionally biased region" description="Acidic residues" evidence="1">
    <location>
        <begin position="832"/>
        <end position="841"/>
    </location>
</feature>
<feature type="compositionally biased region" description="Basic residues" evidence="1">
    <location>
        <begin position="1642"/>
        <end position="1653"/>
    </location>
</feature>
<feature type="compositionally biased region" description="Low complexity" evidence="1">
    <location>
        <begin position="889"/>
        <end position="924"/>
    </location>
</feature>
<feature type="compositionally biased region" description="Low complexity" evidence="1">
    <location>
        <begin position="984"/>
        <end position="998"/>
    </location>
</feature>
<feature type="compositionally biased region" description="Low complexity" evidence="1">
    <location>
        <begin position="732"/>
        <end position="747"/>
    </location>
</feature>
<feature type="compositionally biased region" description="Basic and acidic residues" evidence="1">
    <location>
        <begin position="151"/>
        <end position="160"/>
    </location>
</feature>
<organism evidence="2 3">
    <name type="scientific">Pseudozyma flocculosa</name>
    <dbReference type="NCBI Taxonomy" id="84751"/>
    <lineage>
        <taxon>Eukaryota</taxon>
        <taxon>Fungi</taxon>
        <taxon>Dikarya</taxon>
        <taxon>Basidiomycota</taxon>
        <taxon>Ustilaginomycotina</taxon>
        <taxon>Ustilaginomycetes</taxon>
        <taxon>Ustilaginales</taxon>
        <taxon>Ustilaginaceae</taxon>
        <taxon>Pseudozyma</taxon>
    </lineage>
</organism>
<evidence type="ECO:0000313" key="3">
    <source>
        <dbReference type="Proteomes" id="UP000323386"/>
    </source>
</evidence>
<feature type="compositionally biased region" description="Low complexity" evidence="1">
    <location>
        <begin position="942"/>
        <end position="964"/>
    </location>
</feature>
<accession>A0A5C3F6D4</accession>
<feature type="region of interest" description="Disordered" evidence="1">
    <location>
        <begin position="1"/>
        <end position="65"/>
    </location>
</feature>
<reference evidence="2 3" key="1">
    <citation type="submission" date="2018-03" db="EMBL/GenBank/DDBJ databases">
        <authorList>
            <person name="Guldener U."/>
        </authorList>
    </citation>
    <scope>NUCLEOTIDE SEQUENCE [LARGE SCALE GENOMIC DNA]</scope>
    <source>
        <strain evidence="2 3">DAOM196992</strain>
    </source>
</reference>
<feature type="region of interest" description="Disordered" evidence="1">
    <location>
        <begin position="354"/>
        <end position="445"/>
    </location>
</feature>
<feature type="region of interest" description="Disordered" evidence="1">
    <location>
        <begin position="110"/>
        <end position="161"/>
    </location>
</feature>
<feature type="compositionally biased region" description="Polar residues" evidence="1">
    <location>
        <begin position="277"/>
        <end position="287"/>
    </location>
</feature>
<gene>
    <name evidence="2" type="ORF">PSFLO_05057</name>
</gene>
<feature type="compositionally biased region" description="Low complexity" evidence="1">
    <location>
        <begin position="1336"/>
        <end position="1348"/>
    </location>
</feature>
<feature type="compositionally biased region" description="Basic and acidic residues" evidence="1">
    <location>
        <begin position="642"/>
        <end position="651"/>
    </location>
</feature>
<feature type="compositionally biased region" description="Basic residues" evidence="1">
    <location>
        <begin position="683"/>
        <end position="696"/>
    </location>
</feature>
<feature type="compositionally biased region" description="Gly residues" evidence="1">
    <location>
        <begin position="1543"/>
        <end position="1561"/>
    </location>
</feature>
<feature type="compositionally biased region" description="Low complexity" evidence="1">
    <location>
        <begin position="868"/>
        <end position="879"/>
    </location>
</feature>
<feature type="region of interest" description="Disordered" evidence="1">
    <location>
        <begin position="579"/>
        <end position="1348"/>
    </location>
</feature>
<feature type="compositionally biased region" description="Basic and acidic residues" evidence="1">
    <location>
        <begin position="1185"/>
        <end position="1195"/>
    </location>
</feature>
<dbReference type="EMBL" id="OOIP01000015">
    <property type="protein sequence ID" value="SPO39576.1"/>
    <property type="molecule type" value="Genomic_DNA"/>
</dbReference>
<feature type="compositionally biased region" description="Low complexity" evidence="1">
    <location>
        <begin position="1222"/>
        <end position="1256"/>
    </location>
</feature>
<feature type="compositionally biased region" description="Acidic residues" evidence="1">
    <location>
        <begin position="702"/>
        <end position="714"/>
    </location>
</feature>
<feature type="compositionally biased region" description="Low complexity" evidence="1">
    <location>
        <begin position="1030"/>
        <end position="1049"/>
    </location>
</feature>
<feature type="compositionally biased region" description="Low complexity" evidence="1">
    <location>
        <begin position="1603"/>
        <end position="1620"/>
    </location>
</feature>
<feature type="compositionally biased region" description="Polar residues" evidence="1">
    <location>
        <begin position="27"/>
        <end position="57"/>
    </location>
</feature>
<feature type="compositionally biased region" description="Low complexity" evidence="1">
    <location>
        <begin position="1476"/>
        <end position="1510"/>
    </location>
</feature>
<feature type="compositionally biased region" description="Low complexity" evidence="1">
    <location>
        <begin position="380"/>
        <end position="394"/>
    </location>
</feature>
<feature type="region of interest" description="Disordered" evidence="1">
    <location>
        <begin position="470"/>
        <end position="509"/>
    </location>
</feature>
<feature type="compositionally biased region" description="Polar residues" evidence="1">
    <location>
        <begin position="1511"/>
        <end position="1520"/>
    </location>
</feature>
<proteinExistence type="predicted"/>
<feature type="compositionally biased region" description="Low complexity" evidence="1">
    <location>
        <begin position="1562"/>
        <end position="1577"/>
    </location>
</feature>
<feature type="compositionally biased region" description="Basic and acidic residues" evidence="1">
    <location>
        <begin position="257"/>
        <end position="275"/>
    </location>
</feature>
<sequence>MDFPAQYPDSPAKPLSGPARARLAARQNRTSSLKPYSRRTSAAAPTQNGLAPSSSASDLAVVQPQTPGRALAVPAAHEAKSPFSSLRAASPLALLGSVGKGILSRPLSWLASSSTAAKSDTEGTPLPKSASSHSLGAAARTRAALDAGARTQRDDPEREAPSLAARAIGARLAAGVLGSPQQHAQPHDDDLESQSVARYAPTQPEQPALRRSTRTAARSAALSPPPQAASSQSSRIGHSEGRDAVASPMTRSRTSKRVLDLGRTDGDDGRMELLKSRSPSPAASTMSARAKQRLSAGPSPLVASGSHAGPYATVGYRRGSSLRPDDSLDARMTPSQSSPSFAFGYGNERRLARSSFGLPPTASPFQLATRSPLAPREGRSSLGPLLGSELGTSPHHLRGGSIGPGSVATTGYRASSPAMRGTTPKRRDWASLGLAASRSPGPGDDMMREYIATRTLPGTAPRSLGMNVFSDPRSSRASSVAREDDSMSLTPSRLGKRDIDMSVDGDETGSTMATARKRQMVWHPQLGFISQEELRAREPKPPSPKNEAERLLSVLESMKGAARSDRGAGAPTALSRMLQPISVPAPVSDRSLASTSGKASDRSRPIGVAPYSRALRRSKLAQSQQTTDERLSLRAKLRRSRPALEDSRADSDLEDDRAEDHDMDETETETEVETEEEPVPPKRQAKQPVRRSRRLRARDVETSSEDEEMAAEEVEVVKPKSKAKVQPKSTQAAAAAAPVSAARATNASKQQEENKARSDVAVSAAPAAPKPASHRISLAAAKSSTSAPPPKKDNFTVRSQADSDGTREKSSLRQGAAKKFRTHQSSGRISAWEEDLDEDDGLPGAEDLSKIKMPTNLFPTNFSFGNGSSTQPPSAAASTGKKEVDAAKPQPATSAAPSFSFGAPASKEAPSVVAKPKPAAAEPSLLGRLGSFASPGSEDAKQASTTPAAQPPASSFSFAASAPAQERPKPAFSFQPPKPDEAKATAAAAASKPAPAAPDFFSTPVAPAQPAEKTDESKKSGPVPNFFGNALAKVEAKPAAAEPAKSASSGFSFGKPASTPTFSGFGQPAPAPTDDGKKDATADKPATTAFSFGAAPATKTEESKPPPAASTFAFGQSQPSSSPAAGPFSFGAPAASAPEKRAAEGEQGGQGDAKPSAKTAPTPGFSFGGAAGFGKPAASPAPAPAEDKKAEEPAKKSFFFGSTDTSATPAEPTKPSEAKAGSSFSFSPAASSPSTPAFGFGSAAAAASDGKPASSPTTETPKPAFTFGAPATSTPAASTAPAAPSTPGGFTFGASAPTSTAATTPKPSTPAASTFGGGFGTPAQAQFGNSEMMEDSPTTGAAAATSAAPATQSNRFTFGAPSPAATGAANGSASPFGISAAGGSSVTSPNLATSKPPSFSFGASAAVPSAPLTTPSTPTFGAAPLAAGTTGMFGSSAPAPSAVPASAAPSPGFTFTAAPPTSAAAPSVNVFGSASAAPTPFGSAPSSPAPFIFGASQPQQPQQPQQVQPPSTAFTFGSTNAASPAPSFSFGSNMNTPSQQQQPGGGGGGGGGAFTFGGQPGGAATPAPAPFTFGAPQSQPPTPGAGGPFAFNAAPSPGPPSFGAPQQQQQQQGATATPPGSAGGLFNIGAASASQGPGGRPIKPRPRRRPPGLWHCRRVYRFGHDSVPRRSPSLGGGHVLAVRRTRISSHPLTTSIPSASPSSSSSAVFSVPARSSAPLASHRAPPRAALAPRVRAHPFAFAISLYGGTLGMPRPLTGVVPRTDAKEPDALRARRIQPSCGAVSPGPQIHAVDQGIGPYLTETTTSTGAIRLKMTLPGALGRYRL</sequence>